<dbReference type="Proteomes" id="UP001500027">
    <property type="component" value="Unassembled WGS sequence"/>
</dbReference>
<comment type="caution">
    <text evidence="2">The sequence shown here is derived from an EMBL/GenBank/DDBJ whole genome shotgun (WGS) entry which is preliminary data.</text>
</comment>
<dbReference type="Gene3D" id="2.130.10.10">
    <property type="entry name" value="YVTN repeat-like/Quinoprotein amine dehydrogenase"/>
    <property type="match status" value="2"/>
</dbReference>
<sequence>MDIFEIEEPIMLRKLILLTIFLFPLLQFSQNFSELWVGHFSYYNISEVVQGNGKIYASAENAIFSYDTQTNELRTITTINGLSGETISTISYSEIYELLIIGYENGLIEIVFDNDDDVLSVVDIIEKPTILSTNRGINHFNIVGNLVYISADYGISVYDLERLEFGDTYFIGSSGEQIQVTQTAILNDFIYASCLGNNGIRKAQVSNPNIIDFNNWSIISTGNFSAIESVGNQLYTIRNNRKIYRITNDALSELFTYPSLPVSLKSINQNLAVVLNDIVYFYDANFNVMNQVATNSEYDTSFTSATITLEDIFVGTPDFGVLKISINSSSTFEEIRPDGPLLNVPFSINASLNNLWVTFGEHSIQLNPYPLNSRGISNFNDGKWINTPFEQVLGARCLKTIATNPNNINQVFIGSYVDGLLELNDKIPTFLYDQTNSDLELFIDPDPNFINVRVSSTIFDSDGLLWTLSNRVKKPLKSYNPTNNQWQSYDLSEVIIDPNDINGFNDLVIGSDGTKWIASYRKGLIGFNENSGTNIIKNIEDEEANIPSSVVTALALDKRNQLWIGTFEGLRVLFNTSNFFTDEDVRAEEIIILEDGIAKELLFQQRIADIKVDGSNNKWIGTRDSGLFYFSSDGQETIFHFTKENSPLPSNLINDISIDEQNGIVYIATGKGLVSFRAGGSSPNLDLEKAFVYPNPVRPQFDIVEKKVKIKDISENVNIKITDIEGNLVAEAQSRTNQRYNGYNLEIDGGTAFWNGKNLANNLVASGVYLIMLSDLDTFETRVLKLMVVR</sequence>
<dbReference type="InterPro" id="IPR011110">
    <property type="entry name" value="Reg_prop"/>
</dbReference>
<name>A0ABP8E8M9_9FLAO</name>
<dbReference type="InterPro" id="IPR048954">
    <property type="entry name" value="PorZ_N"/>
</dbReference>
<evidence type="ECO:0000259" key="1">
    <source>
        <dbReference type="Pfam" id="PF21544"/>
    </source>
</evidence>
<organism evidence="2 3">
    <name type="scientific">Hyunsoonleella aestuarii</name>
    <dbReference type="NCBI Taxonomy" id="912802"/>
    <lineage>
        <taxon>Bacteria</taxon>
        <taxon>Pseudomonadati</taxon>
        <taxon>Bacteroidota</taxon>
        <taxon>Flavobacteriia</taxon>
        <taxon>Flavobacteriales</taxon>
        <taxon>Flavobacteriaceae</taxon>
    </lineage>
</organism>
<dbReference type="Pfam" id="PF21544">
    <property type="entry name" value="PorZ_N_b_propeller"/>
    <property type="match status" value="1"/>
</dbReference>
<dbReference type="Gene3D" id="2.60.40.4070">
    <property type="match status" value="1"/>
</dbReference>
<proteinExistence type="predicted"/>
<evidence type="ECO:0000313" key="2">
    <source>
        <dbReference type="EMBL" id="GAA4268606.1"/>
    </source>
</evidence>
<dbReference type="Pfam" id="PF07494">
    <property type="entry name" value="Reg_prop"/>
    <property type="match status" value="1"/>
</dbReference>
<dbReference type="SUPFAM" id="SSF101898">
    <property type="entry name" value="NHL repeat"/>
    <property type="match status" value="1"/>
</dbReference>
<dbReference type="EMBL" id="BAABAV010000001">
    <property type="protein sequence ID" value="GAA4268606.1"/>
    <property type="molecule type" value="Genomic_DNA"/>
</dbReference>
<accession>A0ABP8E8M9</accession>
<keyword evidence="3" id="KW-1185">Reference proteome</keyword>
<dbReference type="InterPro" id="IPR015943">
    <property type="entry name" value="WD40/YVTN_repeat-like_dom_sf"/>
</dbReference>
<evidence type="ECO:0000313" key="3">
    <source>
        <dbReference type="Proteomes" id="UP001500027"/>
    </source>
</evidence>
<gene>
    <name evidence="2" type="ORF">GCM10022257_07070</name>
</gene>
<protein>
    <submittedName>
        <fullName evidence="2">Two-component regulator propeller domain-containing protein</fullName>
    </submittedName>
</protein>
<reference evidence="3" key="1">
    <citation type="journal article" date="2019" name="Int. J. Syst. Evol. Microbiol.">
        <title>The Global Catalogue of Microorganisms (GCM) 10K type strain sequencing project: providing services to taxonomists for standard genome sequencing and annotation.</title>
        <authorList>
            <consortium name="The Broad Institute Genomics Platform"/>
            <consortium name="The Broad Institute Genome Sequencing Center for Infectious Disease"/>
            <person name="Wu L."/>
            <person name="Ma J."/>
        </authorList>
    </citation>
    <scope>NUCLEOTIDE SEQUENCE [LARGE SCALE GENOMIC DNA]</scope>
    <source>
        <strain evidence="3">JCM 17452</strain>
    </source>
</reference>
<dbReference type="RefSeq" id="WP_246046792.1">
    <property type="nucleotide sequence ID" value="NZ_BAABAV010000001.1"/>
</dbReference>
<dbReference type="SUPFAM" id="SSF50998">
    <property type="entry name" value="Quinoprotein alcohol dehydrogenase-like"/>
    <property type="match status" value="1"/>
</dbReference>
<dbReference type="InterPro" id="IPR011047">
    <property type="entry name" value="Quinoprotein_ADH-like_sf"/>
</dbReference>
<feature type="domain" description="PorZ N-terminal beta-propeller" evidence="1">
    <location>
        <begin position="55"/>
        <end position="217"/>
    </location>
</feature>